<dbReference type="PANTHER" id="PTHR47510:SF3">
    <property type="entry name" value="ENDO_EXONUCLEASE_PHOSPHATASE DOMAIN-CONTAINING PROTEIN"/>
    <property type="match status" value="1"/>
</dbReference>
<evidence type="ECO:0000313" key="1">
    <source>
        <dbReference type="EMBL" id="CAG5090605.1"/>
    </source>
</evidence>
<sequence length="800" mass="93074">MRSIPNKLTTLKIRYSEKHEPRRELPLVSSVTAPLPTRPKPSHWCELTFHFHLESNHLIGWHVNPPTTSNSAATTVYQEQRTWPQAIQFLCLQLQCSSSQRLVYSKRARLATIVVQGLLIPNKRVYLLSTDHLNDTDYLNGPSQIQGLTQLRRSLQQAHKACNYSETRDSKRARLVYFQRPFEHNWLHLIKGFVRPQNLRTKQTHKPSFLLRASDLESPPSHLLAITVISTNISTSQKQYQTKAFLKATNRTKSHSPFIAGHDYLFCEYRLNCPKAPDKYITCRKFKNCDHIALANSLNVALNQNEINIKNSDLNELLELFLNRVLKILDEYAPEVTFKVTGNSNSWITRDLKNKCHDRDILYKRARRTKDPNLLAIYKDMRKKLKIELNQARENYLKTHLATISPGKTIWSKLKHLELIKTNSTSPLNYFDNTLLNEHFANIVRKHPPCDVDFLKSIPLLYHSKVDCTFKWHQIDIVDVTKALHLTLQKSKGKSPDGLNLNWLRDHLPQISLFLTSLFNRSLESGIFPDAWKMVYIIPLNKAIADWARDHGLQVNLSKRKAMIIGTNSKLKSLDIESLPPIIVNNIALPYVNQTKGLGLLLNNDLSWNSYVSQVIKRVNSTLYSLKIRKNIYSTDIRKLLVTATILPLIDYCSIVLIDSTADNNLKLQRSLNNTIRFIYNLRRDEHITPYRRELNWLSIKSRRLYYLVTYFYKLLQIEKPNYLRELFIEEEARHSERLASKMNNVNFELPKYSTFALENSFVVIAIRLWKNLSAEIVNASSLEVFKVKMFDYLLELDFQ</sequence>
<name>A0A8J2HAG6_COTCN</name>
<dbReference type="OrthoDB" id="7699805at2759"/>
<comment type="caution">
    <text evidence="1">The sequence shown here is derived from an EMBL/GenBank/DDBJ whole genome shotgun (WGS) entry which is preliminary data.</text>
</comment>
<organism evidence="1 2">
    <name type="scientific">Cotesia congregata</name>
    <name type="common">Parasitoid wasp</name>
    <name type="synonym">Apanteles congregatus</name>
    <dbReference type="NCBI Taxonomy" id="51543"/>
    <lineage>
        <taxon>Eukaryota</taxon>
        <taxon>Metazoa</taxon>
        <taxon>Ecdysozoa</taxon>
        <taxon>Arthropoda</taxon>
        <taxon>Hexapoda</taxon>
        <taxon>Insecta</taxon>
        <taxon>Pterygota</taxon>
        <taxon>Neoptera</taxon>
        <taxon>Endopterygota</taxon>
        <taxon>Hymenoptera</taxon>
        <taxon>Apocrita</taxon>
        <taxon>Ichneumonoidea</taxon>
        <taxon>Braconidae</taxon>
        <taxon>Microgastrinae</taxon>
        <taxon>Cotesia</taxon>
    </lineage>
</organism>
<gene>
    <name evidence="1" type="ORF">HICCMSTLAB_LOCUS5693</name>
</gene>
<reference evidence="1" key="1">
    <citation type="submission" date="2021-04" db="EMBL/GenBank/DDBJ databases">
        <authorList>
            <person name="Chebbi M.A.C M."/>
        </authorList>
    </citation>
    <scope>NUCLEOTIDE SEQUENCE</scope>
</reference>
<accession>A0A8J2HAG6</accession>
<dbReference type="Proteomes" id="UP000786811">
    <property type="component" value="Unassembled WGS sequence"/>
</dbReference>
<dbReference type="PANTHER" id="PTHR47510">
    <property type="entry name" value="REVERSE TRANSCRIPTASE DOMAIN-CONTAINING PROTEIN"/>
    <property type="match status" value="1"/>
</dbReference>
<dbReference type="AlphaFoldDB" id="A0A8J2HAG6"/>
<dbReference type="EMBL" id="CAJNRD030001119">
    <property type="protein sequence ID" value="CAG5090605.1"/>
    <property type="molecule type" value="Genomic_DNA"/>
</dbReference>
<keyword evidence="2" id="KW-1185">Reference proteome</keyword>
<evidence type="ECO:0000313" key="2">
    <source>
        <dbReference type="Proteomes" id="UP000786811"/>
    </source>
</evidence>
<proteinExistence type="predicted"/>
<evidence type="ECO:0008006" key="3">
    <source>
        <dbReference type="Google" id="ProtNLM"/>
    </source>
</evidence>
<protein>
    <recommendedName>
        <fullName evidence="3">Reverse transcriptase domain-containing protein</fullName>
    </recommendedName>
</protein>